<organism evidence="2">
    <name type="scientific">mine drainage metagenome</name>
    <dbReference type="NCBI Taxonomy" id="410659"/>
    <lineage>
        <taxon>unclassified sequences</taxon>
        <taxon>metagenomes</taxon>
        <taxon>ecological metagenomes</taxon>
    </lineage>
</organism>
<reference evidence="2" key="2">
    <citation type="journal article" date="2014" name="ISME J.">
        <title>Microbial stratification in low pH oxic and suboxic macroscopic growths along an acid mine drainage.</title>
        <authorList>
            <person name="Mendez-Garcia C."/>
            <person name="Mesa V."/>
            <person name="Sprenger R.R."/>
            <person name="Richter M."/>
            <person name="Diez M.S."/>
            <person name="Solano J."/>
            <person name="Bargiela R."/>
            <person name="Golyshina O.V."/>
            <person name="Manteca A."/>
            <person name="Ramos J.L."/>
            <person name="Gallego J.R."/>
            <person name="Llorente I."/>
            <person name="Martins Dos Santos V.A."/>
            <person name="Jensen O.N."/>
            <person name="Pelaez A.I."/>
            <person name="Sanchez J."/>
            <person name="Ferrer M."/>
        </authorList>
    </citation>
    <scope>NUCLEOTIDE SEQUENCE</scope>
</reference>
<reference evidence="2" key="1">
    <citation type="submission" date="2013-08" db="EMBL/GenBank/DDBJ databases">
        <authorList>
            <person name="Mendez C."/>
            <person name="Richter M."/>
            <person name="Ferrer M."/>
            <person name="Sanchez J."/>
        </authorList>
    </citation>
    <scope>NUCLEOTIDE SEQUENCE</scope>
</reference>
<dbReference type="Gene3D" id="3.40.50.12280">
    <property type="match status" value="1"/>
</dbReference>
<accession>T0Y7M1</accession>
<dbReference type="AlphaFoldDB" id="T0Y7M1"/>
<name>T0Y7M1_9ZZZZ</name>
<dbReference type="SUPFAM" id="SSF56770">
    <property type="entry name" value="HydA/Nqo6-like"/>
    <property type="match status" value="1"/>
</dbReference>
<dbReference type="Pfam" id="PF01058">
    <property type="entry name" value="Oxidored_q6"/>
    <property type="match status" value="1"/>
</dbReference>
<gene>
    <name evidence="2" type="ORF">B1B_18277</name>
</gene>
<protein>
    <submittedName>
        <fullName evidence="2">Hydrogenase-4 component I</fullName>
    </submittedName>
</protein>
<evidence type="ECO:0000259" key="1">
    <source>
        <dbReference type="Pfam" id="PF01058"/>
    </source>
</evidence>
<dbReference type="GO" id="GO:0051536">
    <property type="term" value="F:iron-sulfur cluster binding"/>
    <property type="evidence" value="ECO:0007669"/>
    <property type="project" value="InterPro"/>
</dbReference>
<dbReference type="EMBL" id="AUZY01012230">
    <property type="protein sequence ID" value="EQD31091.1"/>
    <property type="molecule type" value="Genomic_DNA"/>
</dbReference>
<dbReference type="InterPro" id="IPR006137">
    <property type="entry name" value="NADH_UbQ_OxRdtase-like_20kDa"/>
</dbReference>
<feature type="domain" description="NADH:ubiquinone oxidoreductase-like 20kDa subunit" evidence="1">
    <location>
        <begin position="2"/>
        <end position="41"/>
    </location>
</feature>
<feature type="non-terminal residue" evidence="2">
    <location>
        <position position="1"/>
    </location>
</feature>
<proteinExistence type="predicted"/>
<evidence type="ECO:0000313" key="2">
    <source>
        <dbReference type="EMBL" id="EQD31091.1"/>
    </source>
</evidence>
<comment type="caution">
    <text evidence="2">The sequence shown here is derived from an EMBL/GenBank/DDBJ whole genome shotgun (WGS) entry which is preliminary data.</text>
</comment>
<sequence length="54" mass="5635">EGGIFRGNPRTRAPLSDTLPVDLFVPGCPPTPLDILEGVLTLAGRGRGIQEAPP</sequence>